<dbReference type="EMBL" id="LAZR01005445">
    <property type="protein sequence ID" value="KKM99891.1"/>
    <property type="molecule type" value="Genomic_DNA"/>
</dbReference>
<dbReference type="SMART" id="SM00028">
    <property type="entry name" value="TPR"/>
    <property type="match status" value="5"/>
</dbReference>
<dbReference type="GO" id="GO:0007271">
    <property type="term" value="P:synaptic transmission, cholinergic"/>
    <property type="evidence" value="ECO:0007669"/>
    <property type="project" value="TreeGrafter"/>
</dbReference>
<proteinExistence type="predicted"/>
<evidence type="ECO:0000256" key="1">
    <source>
        <dbReference type="SAM" id="Coils"/>
    </source>
</evidence>
<evidence type="ECO:0000313" key="2">
    <source>
        <dbReference type="EMBL" id="KKM99891.1"/>
    </source>
</evidence>
<dbReference type="GO" id="GO:0033130">
    <property type="term" value="F:acetylcholine receptor binding"/>
    <property type="evidence" value="ECO:0007669"/>
    <property type="project" value="TreeGrafter"/>
</dbReference>
<dbReference type="PANTHER" id="PTHR46574:SF1">
    <property type="entry name" value="43 KDA RECEPTOR-ASSOCIATED PROTEIN OF THE SYNAPSE"/>
    <property type="match status" value="1"/>
</dbReference>
<dbReference type="AlphaFoldDB" id="A0A0F9MKP4"/>
<name>A0A0F9MKP4_9ZZZZ</name>
<dbReference type="InterPro" id="IPR019734">
    <property type="entry name" value="TPR_rpt"/>
</dbReference>
<sequence>MNNFVQKEGLSHYDIVSCHLFQCQIMFWQGKVKELIKHAEHTYKISEGLENNLFTVDSLLFMTLGLVLLDRLDEAFNLIKQGEELVKSPPQKLSTAYKQRKAFLAFIKGYFYYRKSDVDLALEHLEYSLEVREELGNKHEIAESLSMIAYCLGASKGELDNALKYAERGVTLAKESTKKYYIAYSLSMIATLYYLYGDLDRCVIHNEQSLVIFKELNNKLCMAYVLNNLSWSYRMRGEIDRALECIVLALALNQEVGRLTSVAYNHDFLIRILIEMGDLERAQQYLRDMEKLKNRLNDKNVNLWYLFDKALILKNSPQARDRSKAEDLFRHFLEDKDLNYDFAINQLLNLCEILIIKLSNTGNLKVLDEILSYVDKTLDIAKKSHSYWLLAETYFLQAQLELLTLNLNKAKELLVKAQQIAEEYRLNQLTERVSIEQDKLLNQTNKWASLKRSTETIVELSNLTPLKEQIQYMLKKRQILKNF</sequence>
<dbReference type="SUPFAM" id="SSF48452">
    <property type="entry name" value="TPR-like"/>
    <property type="match status" value="1"/>
</dbReference>
<feature type="coiled-coil region" evidence="1">
    <location>
        <begin position="400"/>
        <end position="446"/>
    </location>
</feature>
<protein>
    <recommendedName>
        <fullName evidence="3">MalT-like TPR region domain-containing protein</fullName>
    </recommendedName>
</protein>
<evidence type="ECO:0008006" key="3">
    <source>
        <dbReference type="Google" id="ProtNLM"/>
    </source>
</evidence>
<accession>A0A0F9MKP4</accession>
<gene>
    <name evidence="2" type="ORF">LCGC14_1143340</name>
</gene>
<dbReference type="InterPro" id="IPR052480">
    <property type="entry name" value="RAPsyn"/>
</dbReference>
<dbReference type="GO" id="GO:0005886">
    <property type="term" value="C:plasma membrane"/>
    <property type="evidence" value="ECO:0007669"/>
    <property type="project" value="TreeGrafter"/>
</dbReference>
<dbReference type="PANTHER" id="PTHR46574">
    <property type="entry name" value="43 KDA RECEPTOR-ASSOCIATED PROTEIN OF THE SYNAPSE"/>
    <property type="match status" value="1"/>
</dbReference>
<keyword evidence="1" id="KW-0175">Coiled coil</keyword>
<reference evidence="2" key="1">
    <citation type="journal article" date="2015" name="Nature">
        <title>Complex archaea that bridge the gap between prokaryotes and eukaryotes.</title>
        <authorList>
            <person name="Spang A."/>
            <person name="Saw J.H."/>
            <person name="Jorgensen S.L."/>
            <person name="Zaremba-Niedzwiedzka K."/>
            <person name="Martijn J."/>
            <person name="Lind A.E."/>
            <person name="van Eijk R."/>
            <person name="Schleper C."/>
            <person name="Guy L."/>
            <person name="Ettema T.J."/>
        </authorList>
    </citation>
    <scope>NUCLEOTIDE SEQUENCE</scope>
</reference>
<organism evidence="2">
    <name type="scientific">marine sediment metagenome</name>
    <dbReference type="NCBI Taxonomy" id="412755"/>
    <lineage>
        <taxon>unclassified sequences</taxon>
        <taxon>metagenomes</taxon>
        <taxon>ecological metagenomes</taxon>
    </lineage>
</organism>
<dbReference type="GO" id="GO:0031594">
    <property type="term" value="C:neuromuscular junction"/>
    <property type="evidence" value="ECO:0007669"/>
    <property type="project" value="TreeGrafter"/>
</dbReference>
<dbReference type="InterPro" id="IPR011990">
    <property type="entry name" value="TPR-like_helical_dom_sf"/>
</dbReference>
<dbReference type="Gene3D" id="1.25.40.10">
    <property type="entry name" value="Tetratricopeptide repeat domain"/>
    <property type="match status" value="2"/>
</dbReference>
<dbReference type="GO" id="GO:1900075">
    <property type="term" value="P:positive regulation of neuromuscular synaptic transmission"/>
    <property type="evidence" value="ECO:0007669"/>
    <property type="project" value="TreeGrafter"/>
</dbReference>
<comment type="caution">
    <text evidence="2">The sequence shown here is derived from an EMBL/GenBank/DDBJ whole genome shotgun (WGS) entry which is preliminary data.</text>
</comment>